<evidence type="ECO:0000259" key="7">
    <source>
        <dbReference type="Pfam" id="PF05198"/>
    </source>
</evidence>
<dbReference type="GO" id="GO:0032790">
    <property type="term" value="P:ribosome disassembly"/>
    <property type="evidence" value="ECO:0007669"/>
    <property type="project" value="TreeGrafter"/>
</dbReference>
<dbReference type="Pfam" id="PF00707">
    <property type="entry name" value="IF3_C"/>
    <property type="match status" value="1"/>
</dbReference>
<dbReference type="GO" id="GO:0016020">
    <property type="term" value="C:membrane"/>
    <property type="evidence" value="ECO:0007669"/>
    <property type="project" value="TreeGrafter"/>
</dbReference>
<dbReference type="SUPFAM" id="SSF55200">
    <property type="entry name" value="Translation initiation factor IF3, C-terminal domain"/>
    <property type="match status" value="1"/>
</dbReference>
<comment type="similarity">
    <text evidence="1">Belongs to the IF-3 family.</text>
</comment>
<dbReference type="GO" id="GO:0005829">
    <property type="term" value="C:cytosol"/>
    <property type="evidence" value="ECO:0007669"/>
    <property type="project" value="TreeGrafter"/>
</dbReference>
<evidence type="ECO:0000256" key="3">
    <source>
        <dbReference type="ARBA" id="ARBA00022917"/>
    </source>
</evidence>
<dbReference type="Proteomes" id="UP000176951">
    <property type="component" value="Unassembled WGS sequence"/>
</dbReference>
<evidence type="ECO:0000256" key="2">
    <source>
        <dbReference type="ARBA" id="ARBA00022540"/>
    </source>
</evidence>
<dbReference type="InterPro" id="IPR019815">
    <property type="entry name" value="Translation_initiation_fac_3_C"/>
</dbReference>
<dbReference type="Pfam" id="PF05198">
    <property type="entry name" value="IF3_N"/>
    <property type="match status" value="1"/>
</dbReference>
<keyword evidence="2 8" id="KW-0396">Initiation factor</keyword>
<dbReference type="InterPro" id="IPR036787">
    <property type="entry name" value="T_IF-3_N_sf"/>
</dbReference>
<name>A0A1G2PXL5_9BACT</name>
<dbReference type="InterPro" id="IPR019814">
    <property type="entry name" value="Translation_initiation_fac_3_N"/>
</dbReference>
<reference evidence="8 9" key="1">
    <citation type="journal article" date="2016" name="Nat. Commun.">
        <title>Thousands of microbial genomes shed light on interconnected biogeochemical processes in an aquifer system.</title>
        <authorList>
            <person name="Anantharaman K."/>
            <person name="Brown C.T."/>
            <person name="Hug L.A."/>
            <person name="Sharon I."/>
            <person name="Castelle C.J."/>
            <person name="Probst A.J."/>
            <person name="Thomas B.C."/>
            <person name="Singh A."/>
            <person name="Wilkins M.J."/>
            <person name="Karaoz U."/>
            <person name="Brodie E.L."/>
            <person name="Williams K.H."/>
            <person name="Hubbard S.S."/>
            <person name="Banfield J.F."/>
        </authorList>
    </citation>
    <scope>NUCLEOTIDE SEQUENCE [LARGE SCALE GENOMIC DNA]</scope>
</reference>
<feature type="region of interest" description="Disordered" evidence="5">
    <location>
        <begin position="142"/>
        <end position="163"/>
    </location>
</feature>
<dbReference type="NCBIfam" id="TIGR00168">
    <property type="entry name" value="infC"/>
    <property type="match status" value="1"/>
</dbReference>
<evidence type="ECO:0000313" key="8">
    <source>
        <dbReference type="EMBL" id="OHA52342.1"/>
    </source>
</evidence>
<organism evidence="8 9">
    <name type="scientific">Candidatus Terrybacteria bacterium RIFCSPLOWO2_01_FULL_40_23</name>
    <dbReference type="NCBI Taxonomy" id="1802366"/>
    <lineage>
        <taxon>Bacteria</taxon>
        <taxon>Candidatus Terryibacteriota</taxon>
    </lineage>
</organism>
<dbReference type="InterPro" id="IPR001288">
    <property type="entry name" value="Translation_initiation_fac_3"/>
</dbReference>
<protein>
    <recommendedName>
        <fullName evidence="4">Translation initiation factor IF-3</fullName>
    </recommendedName>
</protein>
<evidence type="ECO:0000313" key="9">
    <source>
        <dbReference type="Proteomes" id="UP000176951"/>
    </source>
</evidence>
<comment type="caution">
    <text evidence="8">The sequence shown here is derived from an EMBL/GenBank/DDBJ whole genome shotgun (WGS) entry which is preliminary data.</text>
</comment>
<dbReference type="InterPro" id="IPR036788">
    <property type="entry name" value="T_IF-3_C_sf"/>
</dbReference>
<dbReference type="Gene3D" id="3.30.110.10">
    <property type="entry name" value="Translation initiation factor 3 (IF-3), C-terminal domain"/>
    <property type="match status" value="1"/>
</dbReference>
<evidence type="ECO:0000256" key="1">
    <source>
        <dbReference type="ARBA" id="ARBA00005439"/>
    </source>
</evidence>
<proteinExistence type="inferred from homology"/>
<dbReference type="PANTHER" id="PTHR10938">
    <property type="entry name" value="TRANSLATION INITIATION FACTOR IF-3"/>
    <property type="match status" value="1"/>
</dbReference>
<dbReference type="SUPFAM" id="SSF54364">
    <property type="entry name" value="Translation initiation factor IF3, N-terminal domain"/>
    <property type="match status" value="1"/>
</dbReference>
<feature type="domain" description="Translation initiation factor 3 N-terminal" evidence="7">
    <location>
        <begin position="2"/>
        <end position="49"/>
    </location>
</feature>
<gene>
    <name evidence="8" type="ORF">A3A97_01455</name>
</gene>
<dbReference type="AlphaFoldDB" id="A0A1G2PXL5"/>
<dbReference type="Gene3D" id="3.10.20.80">
    <property type="entry name" value="Translation initiation factor 3 (IF-3), N-terminal domain"/>
    <property type="match status" value="1"/>
</dbReference>
<sequence>MGEISTEEAIRVAKERGLDLLEVSPDSVPPVCRIVDIGKWKYEQAKKERVQRAHQKQVETKGVRISIRASLHDLGIRARQSEKFLNQGDKVRIEMILRGRERANEAFARERFGEFTSLLAVPYKIEQDIKREPKGLSMIIAKGRSNNSQNNNMPGSENSIVSP</sequence>
<dbReference type="EMBL" id="MHSW01000010">
    <property type="protein sequence ID" value="OHA52342.1"/>
    <property type="molecule type" value="Genomic_DNA"/>
</dbReference>
<evidence type="ECO:0000259" key="6">
    <source>
        <dbReference type="Pfam" id="PF00707"/>
    </source>
</evidence>
<accession>A0A1G2PXL5</accession>
<feature type="domain" description="Translation initiation factor 3 C-terminal" evidence="6">
    <location>
        <begin position="58"/>
        <end position="141"/>
    </location>
</feature>
<evidence type="ECO:0000256" key="4">
    <source>
        <dbReference type="NCBIfam" id="TIGR00168"/>
    </source>
</evidence>
<feature type="compositionally biased region" description="Polar residues" evidence="5">
    <location>
        <begin position="144"/>
        <end position="163"/>
    </location>
</feature>
<dbReference type="GO" id="GO:0043022">
    <property type="term" value="F:ribosome binding"/>
    <property type="evidence" value="ECO:0007669"/>
    <property type="project" value="TreeGrafter"/>
</dbReference>
<dbReference type="PANTHER" id="PTHR10938:SF0">
    <property type="entry name" value="TRANSLATION INITIATION FACTOR IF-3, MITOCHONDRIAL"/>
    <property type="match status" value="1"/>
</dbReference>
<dbReference type="GO" id="GO:0003743">
    <property type="term" value="F:translation initiation factor activity"/>
    <property type="evidence" value="ECO:0007669"/>
    <property type="project" value="UniProtKB-UniRule"/>
</dbReference>
<keyword evidence="3" id="KW-0648">Protein biosynthesis</keyword>
<evidence type="ECO:0000256" key="5">
    <source>
        <dbReference type="SAM" id="MobiDB-lite"/>
    </source>
</evidence>